<evidence type="ECO:0000313" key="1">
    <source>
        <dbReference type="EMBL" id="EMC95788.1"/>
    </source>
</evidence>
<protein>
    <submittedName>
        <fullName evidence="1">Uncharacterized protein</fullName>
    </submittedName>
</protein>
<dbReference type="GeneID" id="19107741"/>
<dbReference type="EMBL" id="KB445556">
    <property type="protein sequence ID" value="EMC95788.1"/>
    <property type="molecule type" value="Genomic_DNA"/>
</dbReference>
<accession>M2MW64</accession>
<dbReference type="KEGG" id="bcom:BAUCODRAFT_123082"/>
<reference evidence="1 2" key="1">
    <citation type="journal article" date="2012" name="PLoS Pathog.">
        <title>Diverse lifestyles and strategies of plant pathogenesis encoded in the genomes of eighteen Dothideomycetes fungi.</title>
        <authorList>
            <person name="Ohm R.A."/>
            <person name="Feau N."/>
            <person name="Henrissat B."/>
            <person name="Schoch C.L."/>
            <person name="Horwitz B.A."/>
            <person name="Barry K.W."/>
            <person name="Condon B.J."/>
            <person name="Copeland A.C."/>
            <person name="Dhillon B."/>
            <person name="Glaser F."/>
            <person name="Hesse C.N."/>
            <person name="Kosti I."/>
            <person name="LaButti K."/>
            <person name="Lindquist E.A."/>
            <person name="Lucas S."/>
            <person name="Salamov A.A."/>
            <person name="Bradshaw R.E."/>
            <person name="Ciuffetti L."/>
            <person name="Hamelin R.C."/>
            <person name="Kema G.H.J."/>
            <person name="Lawrence C."/>
            <person name="Scott J.A."/>
            <person name="Spatafora J.W."/>
            <person name="Turgeon B.G."/>
            <person name="de Wit P.J.G.M."/>
            <person name="Zhong S."/>
            <person name="Goodwin S.B."/>
            <person name="Grigoriev I.V."/>
        </authorList>
    </citation>
    <scope>NUCLEOTIDE SEQUENCE [LARGE SCALE GENOMIC DNA]</scope>
    <source>
        <strain evidence="1 2">UAMH 10762</strain>
    </source>
</reference>
<keyword evidence="2" id="KW-1185">Reference proteome</keyword>
<gene>
    <name evidence="1" type="ORF">BAUCODRAFT_123082</name>
</gene>
<dbReference type="RefSeq" id="XP_007677160.1">
    <property type="nucleotide sequence ID" value="XM_007678970.1"/>
</dbReference>
<dbReference type="Proteomes" id="UP000011761">
    <property type="component" value="Unassembled WGS sequence"/>
</dbReference>
<sequence length="150" mass="16754">MENSKRLSFGQIVRVTTGTQHYCSVCRYFSHPTDVCTCKRRSISGVMLSRRNPSSIVSESSFYTARTSTSAASTSCSSVTSTPITPALRRRRSPVGVSLRDLHSLQSRQSSLRAQESEERLQRVYEMQIVSYLNRSTGNLEPVHESVDAT</sequence>
<organism evidence="1 2">
    <name type="scientific">Baudoinia panamericana (strain UAMH 10762)</name>
    <name type="common">Angels' share fungus</name>
    <name type="synonym">Baudoinia compniacensis (strain UAMH 10762)</name>
    <dbReference type="NCBI Taxonomy" id="717646"/>
    <lineage>
        <taxon>Eukaryota</taxon>
        <taxon>Fungi</taxon>
        <taxon>Dikarya</taxon>
        <taxon>Ascomycota</taxon>
        <taxon>Pezizomycotina</taxon>
        <taxon>Dothideomycetes</taxon>
        <taxon>Dothideomycetidae</taxon>
        <taxon>Mycosphaerellales</taxon>
        <taxon>Teratosphaeriaceae</taxon>
        <taxon>Baudoinia</taxon>
    </lineage>
</organism>
<proteinExistence type="predicted"/>
<dbReference type="AlphaFoldDB" id="M2MW64"/>
<dbReference type="eggNOG" id="ENOG502RM91">
    <property type="taxonomic scope" value="Eukaryota"/>
</dbReference>
<evidence type="ECO:0000313" key="2">
    <source>
        <dbReference type="Proteomes" id="UP000011761"/>
    </source>
</evidence>
<dbReference type="HOGENOM" id="CLU_1740163_0_0_1"/>
<name>M2MW64_BAUPA</name>